<name>A0A375J7R9_9BURK</name>
<evidence type="ECO:0000256" key="1">
    <source>
        <dbReference type="SAM" id="Phobius"/>
    </source>
</evidence>
<dbReference type="AlphaFoldDB" id="A0A375J7R9"/>
<keyword evidence="1" id="KW-0812">Transmembrane</keyword>
<evidence type="ECO:0000313" key="2">
    <source>
        <dbReference type="EMBL" id="SPS01214.1"/>
    </source>
</evidence>
<sequence length="182" mass="19659">MSWRSWTLVALTLCYPVAVYVGLQYWPPRLVALLLVVLLALRLAAVRHTGWRPLALAAAALALVVFASGAALPLKLYPALVNAVLLAVFGLSLWRGPSVVERIARLREPALPPSGVAYTRKVTAAWCLFFCVNGALATGTALFASDRAWALYNGAIAYVLIGAMFAGEWLVRRQVMGAGRHD</sequence>
<reference evidence="2 3" key="1">
    <citation type="submission" date="2018-01" db="EMBL/GenBank/DDBJ databases">
        <authorList>
            <person name="Gaut B.S."/>
            <person name="Morton B.R."/>
            <person name="Clegg M.T."/>
            <person name="Duvall M.R."/>
        </authorList>
    </citation>
    <scope>NUCLEOTIDE SEQUENCE [LARGE SCALE GENOMIC DNA]</scope>
    <source>
        <strain evidence="2">Cupriavidus taiwanensis cmp 52</strain>
    </source>
</reference>
<feature type="transmembrane region" description="Helical" evidence="1">
    <location>
        <begin position="29"/>
        <end position="46"/>
    </location>
</feature>
<dbReference type="EMBL" id="OVTA01000042">
    <property type="protein sequence ID" value="SPS01214.1"/>
    <property type="molecule type" value="Genomic_DNA"/>
</dbReference>
<dbReference type="Proteomes" id="UP000256805">
    <property type="component" value="Unassembled WGS sequence"/>
</dbReference>
<keyword evidence="1" id="KW-0472">Membrane</keyword>
<organism evidence="2 3">
    <name type="scientific">Cupriavidus taiwanensis</name>
    <dbReference type="NCBI Taxonomy" id="164546"/>
    <lineage>
        <taxon>Bacteria</taxon>
        <taxon>Pseudomonadati</taxon>
        <taxon>Pseudomonadota</taxon>
        <taxon>Betaproteobacteria</taxon>
        <taxon>Burkholderiales</taxon>
        <taxon>Burkholderiaceae</taxon>
        <taxon>Cupriavidus</taxon>
    </lineage>
</organism>
<keyword evidence="1" id="KW-1133">Transmembrane helix</keyword>
<feature type="transmembrane region" description="Helical" evidence="1">
    <location>
        <begin position="53"/>
        <end position="70"/>
    </location>
</feature>
<protein>
    <recommendedName>
        <fullName evidence="4">DNA gyrase subunit B</fullName>
    </recommendedName>
</protein>
<evidence type="ECO:0008006" key="4">
    <source>
        <dbReference type="Google" id="ProtNLM"/>
    </source>
</evidence>
<evidence type="ECO:0000313" key="3">
    <source>
        <dbReference type="Proteomes" id="UP000256805"/>
    </source>
</evidence>
<accession>A0A375J7R9</accession>
<proteinExistence type="predicted"/>
<feature type="transmembrane region" description="Helical" evidence="1">
    <location>
        <begin position="124"/>
        <end position="144"/>
    </location>
</feature>
<feature type="transmembrane region" description="Helical" evidence="1">
    <location>
        <begin position="150"/>
        <end position="171"/>
    </location>
</feature>
<feature type="transmembrane region" description="Helical" evidence="1">
    <location>
        <begin position="76"/>
        <end position="94"/>
    </location>
</feature>
<gene>
    <name evidence="2" type="ORF">CBM2634_B190048</name>
</gene>
<dbReference type="RefSeq" id="WP_116385870.1">
    <property type="nucleotide sequence ID" value="NZ_LS483234.1"/>
</dbReference>